<dbReference type="Gene3D" id="1.20.120.680">
    <property type="entry name" value="Formiminotetrahydrofolate cyclodeaminase monomer, up-and-down helical bundle"/>
    <property type="match status" value="1"/>
</dbReference>
<accession>A0ABW4C4X0</accession>
<dbReference type="RefSeq" id="WP_380162728.1">
    <property type="nucleotide sequence ID" value="NZ_JBHTNU010000002.1"/>
</dbReference>
<gene>
    <name evidence="1" type="ORF">ACFQ4Y_02255</name>
</gene>
<reference evidence="2" key="1">
    <citation type="journal article" date="2019" name="Int. J. Syst. Evol. Microbiol.">
        <title>The Global Catalogue of Microorganisms (GCM) 10K type strain sequencing project: providing services to taxonomists for standard genome sequencing and annotation.</title>
        <authorList>
            <consortium name="The Broad Institute Genomics Platform"/>
            <consortium name="The Broad Institute Genome Sequencing Center for Infectious Disease"/>
            <person name="Wu L."/>
            <person name="Ma J."/>
        </authorList>
    </citation>
    <scope>NUCLEOTIDE SEQUENCE [LARGE SCALE GENOMIC DNA]</scope>
    <source>
        <strain evidence="2">S1</strain>
    </source>
</reference>
<evidence type="ECO:0008006" key="3">
    <source>
        <dbReference type="Google" id="ProtNLM"/>
    </source>
</evidence>
<name>A0ABW4C4X0_9BACL</name>
<organism evidence="1 2">
    <name type="scientific">Kroppenstedtia sanguinis</name>
    <dbReference type="NCBI Taxonomy" id="1380684"/>
    <lineage>
        <taxon>Bacteria</taxon>
        <taxon>Bacillati</taxon>
        <taxon>Bacillota</taxon>
        <taxon>Bacilli</taxon>
        <taxon>Bacillales</taxon>
        <taxon>Thermoactinomycetaceae</taxon>
        <taxon>Kroppenstedtia</taxon>
    </lineage>
</organism>
<evidence type="ECO:0000313" key="1">
    <source>
        <dbReference type="EMBL" id="MFD1425759.1"/>
    </source>
</evidence>
<comment type="caution">
    <text evidence="1">The sequence shown here is derived from an EMBL/GenBank/DDBJ whole genome shotgun (WGS) entry which is preliminary data.</text>
</comment>
<dbReference type="Proteomes" id="UP001597282">
    <property type="component" value="Unassembled WGS sequence"/>
</dbReference>
<proteinExistence type="predicted"/>
<sequence>MDKYVNLPLSVFADEMAERKLPSPAAGSSLAASLMMAISLLEMTVSEQVETTGRMEGRDLSHDLKRLRHWREEGKALVDGDIQAVEEMVRRGSTVEGEWLLAPVCRLHELSGEILKWVPDYLKVSGTKVSDTLVAALHLRTVWLGTWHIVGFNAKSFGWDFPLLSDWESELEGTDAIIRKVVSSVRD</sequence>
<dbReference type="EMBL" id="JBHTNU010000002">
    <property type="protein sequence ID" value="MFD1425759.1"/>
    <property type="molecule type" value="Genomic_DNA"/>
</dbReference>
<dbReference type="SUPFAM" id="SSF101262">
    <property type="entry name" value="Methenyltetrahydrofolate cyclohydrolase-like"/>
    <property type="match status" value="1"/>
</dbReference>
<keyword evidence="2" id="KW-1185">Reference proteome</keyword>
<dbReference type="InterPro" id="IPR036178">
    <property type="entry name" value="Formintransfe-cycloase-like_sf"/>
</dbReference>
<evidence type="ECO:0000313" key="2">
    <source>
        <dbReference type="Proteomes" id="UP001597282"/>
    </source>
</evidence>
<protein>
    <recommendedName>
        <fullName evidence="3">Cyclodeaminase/cyclohydrolase domain-containing protein</fullName>
    </recommendedName>
</protein>